<name>A0A2W5SLU2_9CORY</name>
<evidence type="ECO:0000256" key="3">
    <source>
        <dbReference type="ARBA" id="ARBA00005081"/>
    </source>
</evidence>
<dbReference type="GO" id="GO:0005829">
    <property type="term" value="C:cytosol"/>
    <property type="evidence" value="ECO:0007669"/>
    <property type="project" value="TreeGrafter"/>
</dbReference>
<dbReference type="InterPro" id="IPR011060">
    <property type="entry name" value="RibuloseP-bd_barrel"/>
</dbReference>
<gene>
    <name evidence="8" type="ORF">DI525_08620</name>
</gene>
<comment type="caution">
    <text evidence="8">The sequence shown here is derived from an EMBL/GenBank/DDBJ whole genome shotgun (WGS) entry which is preliminary data.</text>
</comment>
<evidence type="ECO:0000256" key="7">
    <source>
        <dbReference type="ARBA" id="ARBA00023277"/>
    </source>
</evidence>
<evidence type="ECO:0000256" key="4">
    <source>
        <dbReference type="ARBA" id="ARBA00007439"/>
    </source>
</evidence>
<protein>
    <recommendedName>
        <fullName evidence="5">N-acylglucosamine-6-phosphate 2-epimerase</fullName>
        <ecNumber evidence="5">5.1.3.9</ecNumber>
    </recommendedName>
</protein>
<dbReference type="SUPFAM" id="SSF51366">
    <property type="entry name" value="Ribulose-phoshate binding barrel"/>
    <property type="match status" value="1"/>
</dbReference>
<dbReference type="Gene3D" id="3.20.20.70">
    <property type="entry name" value="Aldolase class I"/>
    <property type="match status" value="1"/>
</dbReference>
<dbReference type="NCBIfam" id="NF002231">
    <property type="entry name" value="PRK01130.1"/>
    <property type="match status" value="1"/>
</dbReference>
<keyword evidence="6" id="KW-0413">Isomerase</keyword>
<accession>A0A2W5SLU2</accession>
<dbReference type="InterPro" id="IPR007260">
    <property type="entry name" value="NanE"/>
</dbReference>
<evidence type="ECO:0000256" key="5">
    <source>
        <dbReference type="ARBA" id="ARBA00013180"/>
    </source>
</evidence>
<organism evidence="8 9">
    <name type="scientific">Corynebacterium kroppenstedtii</name>
    <dbReference type="NCBI Taxonomy" id="161879"/>
    <lineage>
        <taxon>Bacteria</taxon>
        <taxon>Bacillati</taxon>
        <taxon>Actinomycetota</taxon>
        <taxon>Actinomycetes</taxon>
        <taxon>Mycobacteriales</taxon>
        <taxon>Corynebacteriaceae</taxon>
        <taxon>Corynebacterium</taxon>
    </lineage>
</organism>
<sequence length="241" mass="24636">MPFSFSASTPAEQRQELRSIIAGDIIVSAQAPDGHPLRDTHALTLSAKACVAAGTPAIRCGGYGGIADITSIGDAVDVPIFGLTKEGDSGVYITPTVASAKAVADAGAAVVCADATGRPRPDGSSTEDLVKAAHESGVLFMADCDTAANGIAAYEAGADIVSSTLSGYTAATENLDGPDLDFISTVRSEVGDELLLIAEGHYHSPDAVKDALQRGANAVIIGSAITDPRWLTGFYRTEIGR</sequence>
<dbReference type="RefSeq" id="WP_303735315.1">
    <property type="nucleotide sequence ID" value="NZ_CAKZHK010000001.1"/>
</dbReference>
<comment type="pathway">
    <text evidence="3">Amino-sugar metabolism; N-acetylneuraminate degradation; D-fructose 6-phosphate from N-acetylneuraminate: step 3/5.</text>
</comment>
<dbReference type="PANTHER" id="PTHR36204">
    <property type="entry name" value="N-ACETYLMANNOSAMINE-6-PHOSPHATE 2-EPIMERASE-RELATED"/>
    <property type="match status" value="1"/>
</dbReference>
<dbReference type="EMBL" id="QFRA01000026">
    <property type="protein sequence ID" value="PZR03882.1"/>
    <property type="molecule type" value="Genomic_DNA"/>
</dbReference>
<evidence type="ECO:0000313" key="9">
    <source>
        <dbReference type="Proteomes" id="UP000249432"/>
    </source>
</evidence>
<reference evidence="8 9" key="1">
    <citation type="submission" date="2017-08" db="EMBL/GenBank/DDBJ databases">
        <title>Infants hospitalized years apart are colonized by the same room-sourced microbial strains.</title>
        <authorList>
            <person name="Brooks B."/>
            <person name="Olm M.R."/>
            <person name="Firek B.A."/>
            <person name="Baker R."/>
            <person name="Thomas B.C."/>
            <person name="Morowitz M.J."/>
            <person name="Banfield J.F."/>
        </authorList>
    </citation>
    <scope>NUCLEOTIDE SEQUENCE [LARGE SCALE GENOMIC DNA]</scope>
    <source>
        <strain evidence="8">S2_003_000_R1_3</strain>
    </source>
</reference>
<keyword evidence="7" id="KW-0119">Carbohydrate metabolism</keyword>
<dbReference type="AlphaFoldDB" id="A0A2W5SLU2"/>
<comment type="similarity">
    <text evidence="4">Belongs to the NanE family.</text>
</comment>
<dbReference type="Proteomes" id="UP000249432">
    <property type="component" value="Unassembled WGS sequence"/>
</dbReference>
<evidence type="ECO:0000313" key="8">
    <source>
        <dbReference type="EMBL" id="PZR03882.1"/>
    </source>
</evidence>
<dbReference type="EC" id="5.1.3.9" evidence="5"/>
<evidence type="ECO:0000256" key="6">
    <source>
        <dbReference type="ARBA" id="ARBA00023235"/>
    </source>
</evidence>
<dbReference type="PANTHER" id="PTHR36204:SF1">
    <property type="entry name" value="N-ACETYLMANNOSAMINE-6-PHOSPHATE 2-EPIMERASE-RELATED"/>
    <property type="match status" value="1"/>
</dbReference>
<comment type="catalytic activity">
    <reaction evidence="1">
        <text>an N-acyl-D-glucosamine 6-phosphate = an N-acyl-D-mannosamine 6-phosphate</text>
        <dbReference type="Rhea" id="RHEA:23932"/>
        <dbReference type="ChEBI" id="CHEBI:57599"/>
        <dbReference type="ChEBI" id="CHEBI:57666"/>
        <dbReference type="EC" id="5.1.3.9"/>
    </reaction>
</comment>
<dbReference type="GO" id="GO:0047465">
    <property type="term" value="F:N-acylglucosamine-6-phosphate 2-epimerase activity"/>
    <property type="evidence" value="ECO:0007669"/>
    <property type="project" value="UniProtKB-EC"/>
</dbReference>
<comment type="function">
    <text evidence="2">Converts N-acetylmannosamine-6-phosphate (ManNAc-6-P) to N-acetylglucosamine-6-phosphate (GlcNAc-6-P).</text>
</comment>
<dbReference type="InterPro" id="IPR013785">
    <property type="entry name" value="Aldolase_TIM"/>
</dbReference>
<dbReference type="Pfam" id="PF04131">
    <property type="entry name" value="NanE"/>
    <property type="match status" value="1"/>
</dbReference>
<evidence type="ECO:0000256" key="1">
    <source>
        <dbReference type="ARBA" id="ARBA00000056"/>
    </source>
</evidence>
<proteinExistence type="inferred from homology"/>
<dbReference type="GO" id="GO:0019262">
    <property type="term" value="P:N-acetylneuraminate catabolic process"/>
    <property type="evidence" value="ECO:0007669"/>
    <property type="project" value="UniProtKB-UniPathway"/>
</dbReference>
<dbReference type="GO" id="GO:0006053">
    <property type="term" value="P:N-acetylmannosamine catabolic process"/>
    <property type="evidence" value="ECO:0007669"/>
    <property type="project" value="TreeGrafter"/>
</dbReference>
<evidence type="ECO:0000256" key="2">
    <source>
        <dbReference type="ARBA" id="ARBA00002147"/>
    </source>
</evidence>
<dbReference type="UniPathway" id="UPA00629">
    <property type="reaction ID" value="UER00682"/>
</dbReference>